<dbReference type="Pfam" id="PF02469">
    <property type="entry name" value="Fasciclin"/>
    <property type="match status" value="2"/>
</dbReference>
<dbReference type="InterPro" id="IPR000782">
    <property type="entry name" value="FAS1_domain"/>
</dbReference>
<dbReference type="InterPro" id="IPR036378">
    <property type="entry name" value="FAS1_dom_sf"/>
</dbReference>
<feature type="domain" description="FAS1" evidence="1">
    <location>
        <begin position="38"/>
        <end position="175"/>
    </location>
</feature>
<gene>
    <name evidence="2" type="ORF">BCL90_5205</name>
</gene>
<dbReference type="RefSeq" id="WP_244095138.1">
    <property type="nucleotide sequence ID" value="NZ_RCCK01000016.1"/>
</dbReference>
<dbReference type="SMART" id="SM00554">
    <property type="entry name" value="FAS1"/>
    <property type="match status" value="2"/>
</dbReference>
<dbReference type="PROSITE" id="PS50213">
    <property type="entry name" value="FAS1"/>
    <property type="match status" value="2"/>
</dbReference>
<evidence type="ECO:0000313" key="2">
    <source>
        <dbReference type="EMBL" id="RLJ69607.1"/>
    </source>
</evidence>
<dbReference type="SUPFAM" id="SSF82153">
    <property type="entry name" value="FAS1 domain"/>
    <property type="match status" value="2"/>
</dbReference>
<dbReference type="InterPro" id="IPR050904">
    <property type="entry name" value="Adhesion/Biosynth-related"/>
</dbReference>
<sequence length="341" mass="36986">MAQQFNQYHKNTLFSLLLMAILGTSCSKDENKISDYDNNKINLVIADNFNLSAFSAALKRSGLDKTLQEGAGPYTALVPSDAAFSLSGYANAVSVLTANPTIISRIAQYHTLDGKYELNKLPYLFNQELRSRGGKLYATHWIKGTDTVLTLNGSRIISQNIPASNGLIQVLNRVLSPYLHDLLGDAVSAEPSITLFTQALKSSGLLETINGAGPYTIFAPSNQAMQAMGYASVEQINNTDVEVLKRLVNYHIVKDRRFIYDYILSTGSSNTSRQAMLDGNSVTMTLTPDSSVPGSFNGITLRGIGNTTAVKLVKQDILAGNGVLHIIDGALRITQQETLSN</sequence>
<dbReference type="Gene3D" id="2.30.180.10">
    <property type="entry name" value="FAS1 domain"/>
    <property type="match status" value="2"/>
</dbReference>
<protein>
    <submittedName>
        <fullName evidence="2">Putative surface protein with fasciclin (FAS1) repeats</fullName>
    </submittedName>
</protein>
<name>A0A497XRG5_9SPHI</name>
<evidence type="ECO:0000313" key="3">
    <source>
        <dbReference type="Proteomes" id="UP000273898"/>
    </source>
</evidence>
<dbReference type="PANTHER" id="PTHR10900:SF77">
    <property type="entry name" value="FI19380P1"/>
    <property type="match status" value="1"/>
</dbReference>
<dbReference type="AlphaFoldDB" id="A0A497XRG5"/>
<reference evidence="2 3" key="1">
    <citation type="submission" date="2018-10" db="EMBL/GenBank/DDBJ databases">
        <title>Genomic Encyclopedia of Archaeal and Bacterial Type Strains, Phase II (KMG-II): from individual species to whole genera.</title>
        <authorList>
            <person name="Goeker M."/>
        </authorList>
    </citation>
    <scope>NUCLEOTIDE SEQUENCE [LARGE SCALE GENOMIC DNA]</scope>
    <source>
        <strain evidence="2 3">DSM 19624</strain>
    </source>
</reference>
<dbReference type="PANTHER" id="PTHR10900">
    <property type="entry name" value="PERIOSTIN-RELATED"/>
    <property type="match status" value="1"/>
</dbReference>
<feature type="domain" description="FAS1" evidence="1">
    <location>
        <begin position="180"/>
        <end position="331"/>
    </location>
</feature>
<accession>A0A497XRG5</accession>
<dbReference type="Proteomes" id="UP000273898">
    <property type="component" value="Unassembled WGS sequence"/>
</dbReference>
<proteinExistence type="predicted"/>
<organism evidence="2 3">
    <name type="scientific">Pedobacter alluvionis</name>
    <dbReference type="NCBI Taxonomy" id="475253"/>
    <lineage>
        <taxon>Bacteria</taxon>
        <taxon>Pseudomonadati</taxon>
        <taxon>Bacteroidota</taxon>
        <taxon>Sphingobacteriia</taxon>
        <taxon>Sphingobacteriales</taxon>
        <taxon>Sphingobacteriaceae</taxon>
        <taxon>Pedobacter</taxon>
    </lineage>
</organism>
<dbReference type="GO" id="GO:0005615">
    <property type="term" value="C:extracellular space"/>
    <property type="evidence" value="ECO:0007669"/>
    <property type="project" value="TreeGrafter"/>
</dbReference>
<evidence type="ECO:0000259" key="1">
    <source>
        <dbReference type="PROSITE" id="PS50213"/>
    </source>
</evidence>
<comment type="caution">
    <text evidence="2">The sequence shown here is derived from an EMBL/GenBank/DDBJ whole genome shotgun (WGS) entry which is preliminary data.</text>
</comment>
<dbReference type="EMBL" id="RCCK01000016">
    <property type="protein sequence ID" value="RLJ69607.1"/>
    <property type="molecule type" value="Genomic_DNA"/>
</dbReference>